<dbReference type="EMBL" id="UHIA01000004">
    <property type="protein sequence ID" value="SUO98070.1"/>
    <property type="molecule type" value="Genomic_DNA"/>
</dbReference>
<dbReference type="Proteomes" id="UP000254575">
    <property type="component" value="Unassembled WGS sequence"/>
</dbReference>
<proteinExistence type="predicted"/>
<dbReference type="Pfam" id="PF05127">
    <property type="entry name" value="NAT10_TcmA_helicase"/>
    <property type="match status" value="1"/>
</dbReference>
<dbReference type="GO" id="GO:0002101">
    <property type="term" value="P:tRNA wobble cytosine modification"/>
    <property type="evidence" value="ECO:0007669"/>
    <property type="project" value="TreeGrafter"/>
</dbReference>
<dbReference type="Pfam" id="PF13718">
    <property type="entry name" value="GNAT_acetyltr_2"/>
    <property type="match status" value="1"/>
</dbReference>
<evidence type="ECO:0000259" key="6">
    <source>
        <dbReference type="PROSITE" id="PS51186"/>
    </source>
</evidence>
<dbReference type="SUPFAM" id="SSF55729">
    <property type="entry name" value="Acyl-CoA N-acyltransferases (Nat)"/>
    <property type="match status" value="1"/>
</dbReference>
<dbReference type="GO" id="GO:0005524">
    <property type="term" value="F:ATP binding"/>
    <property type="evidence" value="ECO:0007669"/>
    <property type="project" value="UniProtKB-KW"/>
</dbReference>
<gene>
    <name evidence="7" type="primary">tmcA</name>
    <name evidence="7" type="ORF">NCTC10717_01809</name>
</gene>
<dbReference type="SUPFAM" id="SSF52540">
    <property type="entry name" value="P-loop containing nucleoside triphosphate hydrolases"/>
    <property type="match status" value="1"/>
</dbReference>
<evidence type="ECO:0000256" key="4">
    <source>
        <dbReference type="ARBA" id="ARBA00022840"/>
    </source>
</evidence>
<organism evidence="7 8">
    <name type="scientific">Suttonella indologenes</name>
    <dbReference type="NCBI Taxonomy" id="13276"/>
    <lineage>
        <taxon>Bacteria</taxon>
        <taxon>Pseudomonadati</taxon>
        <taxon>Pseudomonadota</taxon>
        <taxon>Gammaproteobacteria</taxon>
        <taxon>Cardiobacteriales</taxon>
        <taxon>Cardiobacteriaceae</taxon>
        <taxon>Suttonella</taxon>
    </lineage>
</organism>
<dbReference type="InterPro" id="IPR027417">
    <property type="entry name" value="P-loop_NTPase"/>
</dbReference>
<feature type="domain" description="N-acetyltransferase" evidence="6">
    <location>
        <begin position="291"/>
        <end position="476"/>
    </location>
</feature>
<dbReference type="GO" id="GO:1904812">
    <property type="term" value="P:rRNA acetylation involved in maturation of SSU-rRNA"/>
    <property type="evidence" value="ECO:0007669"/>
    <property type="project" value="TreeGrafter"/>
</dbReference>
<name>A0A380MZS7_9GAMM</name>
<keyword evidence="8" id="KW-1185">Reference proteome</keyword>
<dbReference type="Gene3D" id="3.40.50.300">
    <property type="entry name" value="P-loop containing nucleotide triphosphate hydrolases"/>
    <property type="match status" value="1"/>
</dbReference>
<dbReference type="GO" id="GO:0051392">
    <property type="term" value="F:tRNA cytidine N4-acetyltransferase activity"/>
    <property type="evidence" value="ECO:0007669"/>
    <property type="project" value="TreeGrafter"/>
</dbReference>
<keyword evidence="2" id="KW-0819">tRNA processing</keyword>
<keyword evidence="5 7" id="KW-0012">Acyltransferase</keyword>
<dbReference type="EC" id="2.3.1.193" evidence="7"/>
<dbReference type="InterPro" id="IPR016181">
    <property type="entry name" value="Acyl_CoA_acyltransferase"/>
</dbReference>
<evidence type="ECO:0000313" key="8">
    <source>
        <dbReference type="Proteomes" id="UP000254575"/>
    </source>
</evidence>
<keyword evidence="1 7" id="KW-0808">Transferase</keyword>
<dbReference type="CDD" id="cd04301">
    <property type="entry name" value="NAT_SF"/>
    <property type="match status" value="1"/>
</dbReference>
<protein>
    <submittedName>
        <fullName evidence="7">tRNA(Met) cytidine acetyltransferase TmcA</fullName>
        <ecNumber evidence="7">2.3.1.193</ecNumber>
    </submittedName>
</protein>
<dbReference type="GO" id="GO:1990883">
    <property type="term" value="F:18S rRNA cytidine N-acetyltransferase activity"/>
    <property type="evidence" value="ECO:0007669"/>
    <property type="project" value="TreeGrafter"/>
</dbReference>
<dbReference type="InterPro" id="IPR007807">
    <property type="entry name" value="TcmA/NAT10_helicase"/>
</dbReference>
<dbReference type="InterPro" id="IPR000182">
    <property type="entry name" value="GNAT_dom"/>
</dbReference>
<dbReference type="Pfam" id="PF08351">
    <property type="entry name" value="TmcA_N"/>
    <property type="match status" value="1"/>
</dbReference>
<evidence type="ECO:0000313" key="7">
    <source>
        <dbReference type="EMBL" id="SUO98070.1"/>
    </source>
</evidence>
<dbReference type="OrthoDB" id="5578851at2"/>
<dbReference type="Gene3D" id="3.40.50.11040">
    <property type="match status" value="1"/>
</dbReference>
<sequence>MRQLHLIEAADLPPLGVFGRDIALKDYRRYLGTTQGDVFYDAGKGLFPNAFAAVAGTIGAGHHLYLHLPAHYPDGDPDHRRWLAYGEAIETCADHFHQRLRRLAAQQNAAAAPPLAQHQAIARFSHPQPQIILGKRGSGKSHFLAQKINALADAEIAPLLLVSPFAQNRQTIAAHTQVPLLCLPPDEALRRLPAAQALIVDEAAALAPAQLIALCRHYPAFTLASTSDGYEGSAQHFCLNTLPALGIRQEQIVHLQGNYRYHSGDPLECLMNRLFLFPTGQAERLQSHEMKEIIALQAQDLATDEQLLRSYWSLLNQAHYRSRPEDLKRLLDMPDQALFMAANAQGECLGVLQIALETPLDTALAQAVIAGERRPRGRLLMQQLLQRSGELHWAQQGFARVQRIAVHPDCRRRQIASRLLNAAHRQLADWQFGCVYGASPSLEAFWENNAYRLCYQAQHIRSRHQGASHIRLHRQA</sequence>
<accession>A0A380MZS7</accession>
<evidence type="ECO:0000256" key="3">
    <source>
        <dbReference type="ARBA" id="ARBA00022741"/>
    </source>
</evidence>
<dbReference type="InterPro" id="IPR032672">
    <property type="entry name" value="TmcA/NAT10/Kre33"/>
</dbReference>
<dbReference type="GO" id="GO:0051391">
    <property type="term" value="P:tRNA acetylation"/>
    <property type="evidence" value="ECO:0007669"/>
    <property type="project" value="TreeGrafter"/>
</dbReference>
<evidence type="ECO:0000256" key="2">
    <source>
        <dbReference type="ARBA" id="ARBA00022694"/>
    </source>
</evidence>
<keyword evidence="3" id="KW-0547">Nucleotide-binding</keyword>
<dbReference type="AlphaFoldDB" id="A0A380MZS7"/>
<keyword evidence="4" id="KW-0067">ATP-binding</keyword>
<evidence type="ECO:0000256" key="1">
    <source>
        <dbReference type="ARBA" id="ARBA00022679"/>
    </source>
</evidence>
<dbReference type="PROSITE" id="PS51186">
    <property type="entry name" value="GNAT"/>
    <property type="match status" value="1"/>
</dbReference>
<reference evidence="7 8" key="1">
    <citation type="submission" date="2018-06" db="EMBL/GenBank/DDBJ databases">
        <authorList>
            <consortium name="Pathogen Informatics"/>
            <person name="Doyle S."/>
        </authorList>
    </citation>
    <scope>NUCLEOTIDE SEQUENCE [LARGE SCALE GENOMIC DNA]</scope>
    <source>
        <strain evidence="7 8">NCTC10717</strain>
    </source>
</reference>
<dbReference type="GO" id="GO:0000049">
    <property type="term" value="F:tRNA binding"/>
    <property type="evidence" value="ECO:0007669"/>
    <property type="project" value="TreeGrafter"/>
</dbReference>
<dbReference type="InterPro" id="IPR013562">
    <property type="entry name" value="TmcA/NAT10_N"/>
</dbReference>
<dbReference type="PANTHER" id="PTHR10925:SF5">
    <property type="entry name" value="RNA CYTIDINE ACETYLTRANSFERASE"/>
    <property type="match status" value="1"/>
</dbReference>
<dbReference type="Gene3D" id="3.40.630.30">
    <property type="match status" value="1"/>
</dbReference>
<dbReference type="PANTHER" id="PTHR10925">
    <property type="entry name" value="N-ACETYLTRANSFERASE 10"/>
    <property type="match status" value="1"/>
</dbReference>
<evidence type="ECO:0000256" key="5">
    <source>
        <dbReference type="ARBA" id="ARBA00023315"/>
    </source>
</evidence>
<dbReference type="RefSeq" id="WP_115218941.1">
    <property type="nucleotide sequence ID" value="NZ_UHIA01000004.1"/>
</dbReference>